<accession>A0A8K0P782</accession>
<gene>
    <name evidence="1" type="ORF">J437_LFUL014031</name>
</gene>
<dbReference type="Proteomes" id="UP000792457">
    <property type="component" value="Unassembled WGS sequence"/>
</dbReference>
<sequence length="116" mass="13115">MNIPDWILDPFSSANTEESPQLQEELMEVTANDELKFKFKSGYQQFWLQKEIPMAYPEIWAKPMGSTEKRGVSVDLTEGKKGLYVNVKGVVRIAGKTSTEFDLRKGVKQGDSLSLL</sequence>
<proteinExistence type="predicted"/>
<name>A0A8K0P782_LADFU</name>
<dbReference type="EMBL" id="KZ308939">
    <property type="protein sequence ID" value="KAG8235687.1"/>
    <property type="molecule type" value="Genomic_DNA"/>
</dbReference>
<comment type="caution">
    <text evidence="1">The sequence shown here is derived from an EMBL/GenBank/DDBJ whole genome shotgun (WGS) entry which is preliminary data.</text>
</comment>
<protein>
    <submittedName>
        <fullName evidence="1">Uncharacterized protein</fullName>
    </submittedName>
</protein>
<evidence type="ECO:0000313" key="1">
    <source>
        <dbReference type="EMBL" id="KAG8235687.1"/>
    </source>
</evidence>
<dbReference type="AlphaFoldDB" id="A0A8K0P782"/>
<organism evidence="1 2">
    <name type="scientific">Ladona fulva</name>
    <name type="common">Scarce chaser dragonfly</name>
    <name type="synonym">Libellula fulva</name>
    <dbReference type="NCBI Taxonomy" id="123851"/>
    <lineage>
        <taxon>Eukaryota</taxon>
        <taxon>Metazoa</taxon>
        <taxon>Ecdysozoa</taxon>
        <taxon>Arthropoda</taxon>
        <taxon>Hexapoda</taxon>
        <taxon>Insecta</taxon>
        <taxon>Pterygota</taxon>
        <taxon>Palaeoptera</taxon>
        <taxon>Odonata</taxon>
        <taxon>Epiprocta</taxon>
        <taxon>Anisoptera</taxon>
        <taxon>Libelluloidea</taxon>
        <taxon>Libellulidae</taxon>
        <taxon>Ladona</taxon>
    </lineage>
</organism>
<evidence type="ECO:0000313" key="2">
    <source>
        <dbReference type="Proteomes" id="UP000792457"/>
    </source>
</evidence>
<reference evidence="1" key="1">
    <citation type="submission" date="2013-04" db="EMBL/GenBank/DDBJ databases">
        <authorList>
            <person name="Qu J."/>
            <person name="Murali S.C."/>
            <person name="Bandaranaike D."/>
            <person name="Bellair M."/>
            <person name="Blankenburg K."/>
            <person name="Chao H."/>
            <person name="Dinh H."/>
            <person name="Doddapaneni H."/>
            <person name="Downs B."/>
            <person name="Dugan-Rocha S."/>
            <person name="Elkadiri S."/>
            <person name="Gnanaolivu R.D."/>
            <person name="Hernandez B."/>
            <person name="Javaid M."/>
            <person name="Jayaseelan J.C."/>
            <person name="Lee S."/>
            <person name="Li M."/>
            <person name="Ming W."/>
            <person name="Munidasa M."/>
            <person name="Muniz J."/>
            <person name="Nguyen L."/>
            <person name="Ongeri F."/>
            <person name="Osuji N."/>
            <person name="Pu L.-L."/>
            <person name="Puazo M."/>
            <person name="Qu C."/>
            <person name="Quiroz J."/>
            <person name="Raj R."/>
            <person name="Weissenberger G."/>
            <person name="Xin Y."/>
            <person name="Zou X."/>
            <person name="Han Y."/>
            <person name="Richards S."/>
            <person name="Worley K."/>
            <person name="Muzny D."/>
            <person name="Gibbs R."/>
        </authorList>
    </citation>
    <scope>NUCLEOTIDE SEQUENCE</scope>
    <source>
        <strain evidence="1">Sampled in the wild</strain>
    </source>
</reference>
<reference evidence="1" key="2">
    <citation type="submission" date="2017-10" db="EMBL/GenBank/DDBJ databases">
        <title>Ladona fulva Genome sequencing and assembly.</title>
        <authorList>
            <person name="Murali S."/>
            <person name="Richards S."/>
            <person name="Bandaranaike D."/>
            <person name="Bellair M."/>
            <person name="Blankenburg K."/>
            <person name="Chao H."/>
            <person name="Dinh H."/>
            <person name="Doddapaneni H."/>
            <person name="Dugan-Rocha S."/>
            <person name="Elkadiri S."/>
            <person name="Gnanaolivu R."/>
            <person name="Hernandez B."/>
            <person name="Skinner E."/>
            <person name="Javaid M."/>
            <person name="Lee S."/>
            <person name="Li M."/>
            <person name="Ming W."/>
            <person name="Munidasa M."/>
            <person name="Muniz J."/>
            <person name="Nguyen L."/>
            <person name="Hughes D."/>
            <person name="Osuji N."/>
            <person name="Pu L.-L."/>
            <person name="Puazo M."/>
            <person name="Qu C."/>
            <person name="Quiroz J."/>
            <person name="Raj R."/>
            <person name="Weissenberger G."/>
            <person name="Xin Y."/>
            <person name="Zou X."/>
            <person name="Han Y."/>
            <person name="Worley K."/>
            <person name="Muzny D."/>
            <person name="Gibbs R."/>
        </authorList>
    </citation>
    <scope>NUCLEOTIDE SEQUENCE</scope>
    <source>
        <strain evidence="1">Sampled in the wild</strain>
    </source>
</reference>
<dbReference type="OrthoDB" id="6587173at2759"/>
<keyword evidence="2" id="KW-1185">Reference proteome</keyword>